<evidence type="ECO:0000256" key="10">
    <source>
        <dbReference type="SAM" id="Phobius"/>
    </source>
</evidence>
<accession>A0A0U5GT19</accession>
<dbReference type="GO" id="GO:0005789">
    <property type="term" value="C:endoplasmic reticulum membrane"/>
    <property type="evidence" value="ECO:0007669"/>
    <property type="project" value="UniProtKB-SubCell"/>
</dbReference>
<dbReference type="PRINTS" id="PR00465">
    <property type="entry name" value="EP450IV"/>
</dbReference>
<dbReference type="OMA" id="FWNLVHI"/>
<organism evidence="11 12">
    <name type="scientific">Aspergillus calidoustus</name>
    <dbReference type="NCBI Taxonomy" id="454130"/>
    <lineage>
        <taxon>Eukaryota</taxon>
        <taxon>Fungi</taxon>
        <taxon>Dikarya</taxon>
        <taxon>Ascomycota</taxon>
        <taxon>Pezizomycotina</taxon>
        <taxon>Eurotiomycetes</taxon>
        <taxon>Eurotiomycetidae</taxon>
        <taxon>Eurotiales</taxon>
        <taxon>Aspergillaceae</taxon>
        <taxon>Aspergillus</taxon>
        <taxon>Aspergillus subgen. Nidulantes</taxon>
    </lineage>
</organism>
<dbReference type="Pfam" id="PF00067">
    <property type="entry name" value="p450"/>
    <property type="match status" value="1"/>
</dbReference>
<dbReference type="InterPro" id="IPR036396">
    <property type="entry name" value="Cyt_P450_sf"/>
</dbReference>
<evidence type="ECO:0000256" key="3">
    <source>
        <dbReference type="ARBA" id="ARBA00010617"/>
    </source>
</evidence>
<dbReference type="GO" id="GO:0020037">
    <property type="term" value="F:heme binding"/>
    <property type="evidence" value="ECO:0007669"/>
    <property type="project" value="InterPro"/>
</dbReference>
<evidence type="ECO:0000256" key="4">
    <source>
        <dbReference type="ARBA" id="ARBA00022516"/>
    </source>
</evidence>
<dbReference type="OrthoDB" id="3366823at2759"/>
<keyword evidence="10" id="KW-0812">Transmembrane</keyword>
<dbReference type="STRING" id="454130.A0A0U5GT19"/>
<keyword evidence="4" id="KW-0444">Lipid biosynthesis</keyword>
<keyword evidence="12" id="KW-1185">Reference proteome</keyword>
<evidence type="ECO:0000256" key="7">
    <source>
        <dbReference type="ARBA" id="ARBA00023002"/>
    </source>
</evidence>
<keyword evidence="5 9" id="KW-0349">Heme</keyword>
<keyword evidence="7" id="KW-0560">Oxidoreductase</keyword>
<evidence type="ECO:0000313" key="12">
    <source>
        <dbReference type="Proteomes" id="UP000054771"/>
    </source>
</evidence>
<dbReference type="CDD" id="cd11040">
    <property type="entry name" value="CYP7_CYP8-like"/>
    <property type="match status" value="1"/>
</dbReference>
<keyword evidence="8 9" id="KW-0408">Iron</keyword>
<dbReference type="AlphaFoldDB" id="A0A0U5GT19"/>
<dbReference type="PANTHER" id="PTHR24306">
    <property type="match status" value="1"/>
</dbReference>
<keyword evidence="4" id="KW-0443">Lipid metabolism</keyword>
<protein>
    <submittedName>
        <fullName evidence="11">Putative AhbB</fullName>
    </submittedName>
</protein>
<feature type="binding site" description="axial binding residue" evidence="9">
    <location>
        <position position="505"/>
    </location>
    <ligand>
        <name>heme</name>
        <dbReference type="ChEBI" id="CHEBI:30413"/>
    </ligand>
    <ligandPart>
        <name>Fe</name>
        <dbReference type="ChEBI" id="CHEBI:18248"/>
    </ligandPart>
</feature>
<reference evidence="12" key="1">
    <citation type="journal article" date="2016" name="Genome Announc.">
        <title>Draft genome sequences of fungus Aspergillus calidoustus.</title>
        <authorList>
            <person name="Horn F."/>
            <person name="Linde J."/>
            <person name="Mattern D.J."/>
            <person name="Walther G."/>
            <person name="Guthke R."/>
            <person name="Scherlach K."/>
            <person name="Martin K."/>
            <person name="Brakhage A.A."/>
            <person name="Petzke L."/>
            <person name="Valiante V."/>
        </authorList>
    </citation>
    <scope>NUCLEOTIDE SEQUENCE [LARGE SCALE GENOMIC DNA]</scope>
    <source>
        <strain evidence="12">SF006504</strain>
    </source>
</reference>
<feature type="transmembrane region" description="Helical" evidence="10">
    <location>
        <begin position="16"/>
        <end position="37"/>
    </location>
</feature>
<evidence type="ECO:0000256" key="9">
    <source>
        <dbReference type="PIRSR" id="PIRSR602403-1"/>
    </source>
</evidence>
<dbReference type="Gene3D" id="1.10.630.10">
    <property type="entry name" value="Cytochrome P450"/>
    <property type="match status" value="1"/>
</dbReference>
<evidence type="ECO:0000256" key="8">
    <source>
        <dbReference type="ARBA" id="ARBA00023004"/>
    </source>
</evidence>
<evidence type="ECO:0000256" key="1">
    <source>
        <dbReference type="ARBA" id="ARBA00001971"/>
    </source>
</evidence>
<comment type="subcellular location">
    <subcellularLocation>
        <location evidence="2">Endoplasmic reticulum membrane</location>
        <topology evidence="2">Single-pass membrane protein</topology>
    </subcellularLocation>
</comment>
<keyword evidence="10" id="KW-0472">Membrane</keyword>
<dbReference type="InterPro" id="IPR002403">
    <property type="entry name" value="Cyt_P450_E_grp-IV"/>
</dbReference>
<name>A0A0U5GT19_ASPCI</name>
<dbReference type="GO" id="GO:0016705">
    <property type="term" value="F:oxidoreductase activity, acting on paired donors, with incorporation or reduction of molecular oxygen"/>
    <property type="evidence" value="ECO:0007669"/>
    <property type="project" value="InterPro"/>
</dbReference>
<dbReference type="PANTHER" id="PTHR24306:SF7">
    <property type="entry name" value="AHBB"/>
    <property type="match status" value="1"/>
</dbReference>
<evidence type="ECO:0000256" key="5">
    <source>
        <dbReference type="ARBA" id="ARBA00022617"/>
    </source>
</evidence>
<keyword evidence="10" id="KW-1133">Transmembrane helix</keyword>
<evidence type="ECO:0000256" key="2">
    <source>
        <dbReference type="ARBA" id="ARBA00004389"/>
    </source>
</evidence>
<dbReference type="Proteomes" id="UP000054771">
    <property type="component" value="Unassembled WGS sequence"/>
</dbReference>
<evidence type="ECO:0000313" key="11">
    <source>
        <dbReference type="EMBL" id="CEN61457.1"/>
    </source>
</evidence>
<dbReference type="GO" id="GO:0004497">
    <property type="term" value="F:monooxygenase activity"/>
    <property type="evidence" value="ECO:0007669"/>
    <property type="project" value="InterPro"/>
</dbReference>
<dbReference type="SUPFAM" id="SSF48264">
    <property type="entry name" value="Cytochrome P450"/>
    <property type="match status" value="1"/>
</dbReference>
<comment type="cofactor">
    <cofactor evidence="1 9">
        <name>heme</name>
        <dbReference type="ChEBI" id="CHEBI:30413"/>
    </cofactor>
</comment>
<dbReference type="InterPro" id="IPR001128">
    <property type="entry name" value="Cyt_P450"/>
</dbReference>
<evidence type="ECO:0000256" key="6">
    <source>
        <dbReference type="ARBA" id="ARBA00022723"/>
    </source>
</evidence>
<dbReference type="GO" id="GO:0005506">
    <property type="term" value="F:iron ion binding"/>
    <property type="evidence" value="ECO:0007669"/>
    <property type="project" value="InterPro"/>
</dbReference>
<comment type="similarity">
    <text evidence="3">Belongs to the cytochrome P450 family.</text>
</comment>
<sequence>MNTVQAVYDGLPPKSLAVAAILVIIGVVIFTRILSGLRGRAGQRRPRSVPYWIPWLGHSFSFARNHIEFLEKTKNRLNEPVFGILMGGAKHNVVMSPSMIKSVLSFRGITTAPLIQHVSQKIFGDRGAFQKLNPTDLRVFHHNIPNQFMHEPSLSQTSTAAARFIEREAPNLVTFSPAVIDQMPWERPGDVTIVDGADRPTCEVDFFELIRYFVGTTTTTSLFGQAILETFPTLLSDIWSIDNQFTTLSMGPPRWLTPGISRAYIARDRLLDILTVFHHAILLWDEGKDIPMEFRDLRDLEDVSEPIKKRVRMAKDLGLSPKESAPAHLSLLWAMNGNSPNLVFYHLLRLYADPGLLEAIRNEVASAVKVSRPSREETGFPILEPPRLSIDIDKLSECHLLRATFYETLRLDSAGLSFRQLTADLTLAETEEEAKRAGQTTSRSYDLKNGELVVIPHGVLHNDPTQFFKPHQFDPLRFIHTDPETGERRAKLDGMTPFGGGLPACKGQAFAEKKILALSAAIVSLWQVEPAGGKKEFAIPEHKISSAAFLPKNDIRVRISSRF</sequence>
<keyword evidence="6 9" id="KW-0479">Metal-binding</keyword>
<proteinExistence type="inferred from homology"/>
<gene>
    <name evidence="11" type="ORF">ASPCAL08111</name>
</gene>
<dbReference type="EMBL" id="CDMC01000006">
    <property type="protein sequence ID" value="CEN61457.1"/>
    <property type="molecule type" value="Genomic_DNA"/>
</dbReference>